<feature type="transmembrane region" description="Helical" evidence="14">
    <location>
        <begin position="360"/>
        <end position="382"/>
    </location>
</feature>
<evidence type="ECO:0000256" key="6">
    <source>
        <dbReference type="ARBA" id="ARBA00022989"/>
    </source>
</evidence>
<gene>
    <name evidence="17" type="ORF">JRQ81_005499</name>
</gene>
<feature type="transmembrane region" description="Helical" evidence="14">
    <location>
        <begin position="21"/>
        <end position="44"/>
    </location>
</feature>
<keyword evidence="8 14" id="KW-0472">Membrane</keyword>
<feature type="transmembrane region" description="Helical" evidence="14">
    <location>
        <begin position="157"/>
        <end position="190"/>
    </location>
</feature>
<dbReference type="SUPFAM" id="SSF52151">
    <property type="entry name" value="FabD/lysophospholipase-like"/>
    <property type="match status" value="1"/>
</dbReference>
<dbReference type="InterPro" id="IPR000725">
    <property type="entry name" value="Olfact_rcpt"/>
</dbReference>
<dbReference type="PROSITE" id="PS51210">
    <property type="entry name" value="PLA2C"/>
    <property type="match status" value="1"/>
</dbReference>
<keyword evidence="4 13" id="KW-0812">Transmembrane</keyword>
<feature type="transmembrane region" description="Helical" evidence="14">
    <location>
        <begin position="324"/>
        <end position="348"/>
    </location>
</feature>
<keyword evidence="3" id="KW-0716">Sensory transduction</keyword>
<keyword evidence="6 14" id="KW-1133">Transmembrane helix</keyword>
<dbReference type="GO" id="GO:0005886">
    <property type="term" value="C:plasma membrane"/>
    <property type="evidence" value="ECO:0007669"/>
    <property type="project" value="UniProtKB-SubCell"/>
</dbReference>
<feature type="domain" description="PLA2c" evidence="16">
    <location>
        <begin position="502"/>
        <end position="1060"/>
    </location>
</feature>
<dbReference type="InterPro" id="IPR016035">
    <property type="entry name" value="Acyl_Trfase/lysoPLipase"/>
</dbReference>
<evidence type="ECO:0008006" key="19">
    <source>
        <dbReference type="Google" id="ProtNLM"/>
    </source>
</evidence>
<dbReference type="GO" id="GO:0004984">
    <property type="term" value="F:olfactory receptor activity"/>
    <property type="evidence" value="ECO:0007669"/>
    <property type="project" value="InterPro"/>
</dbReference>
<evidence type="ECO:0000256" key="5">
    <source>
        <dbReference type="ARBA" id="ARBA00022725"/>
    </source>
</evidence>
<evidence type="ECO:0000256" key="2">
    <source>
        <dbReference type="ARBA" id="ARBA00022475"/>
    </source>
</evidence>
<keyword evidence="2" id="KW-1003">Cell membrane</keyword>
<dbReference type="InterPro" id="IPR050516">
    <property type="entry name" value="Olfactory_GPCR"/>
</dbReference>
<keyword evidence="18" id="KW-1185">Reference proteome</keyword>
<feature type="domain" description="G-protein coupled receptors family 1 profile" evidence="15">
    <location>
        <begin position="303"/>
        <end position="555"/>
    </location>
</feature>
<dbReference type="GO" id="GO:0009395">
    <property type="term" value="P:phospholipid catabolic process"/>
    <property type="evidence" value="ECO:0007669"/>
    <property type="project" value="InterPro"/>
</dbReference>
<keyword evidence="12" id="KW-0443">Lipid metabolism</keyword>
<feature type="transmembrane region" description="Helical" evidence="14">
    <location>
        <begin position="500"/>
        <end position="523"/>
    </location>
</feature>
<evidence type="ECO:0000256" key="11">
    <source>
        <dbReference type="ARBA" id="ARBA00023224"/>
    </source>
</evidence>
<dbReference type="AlphaFoldDB" id="A0A9Q0XJN7"/>
<dbReference type="Pfam" id="PF01735">
    <property type="entry name" value="PLA2_B"/>
    <property type="match status" value="1"/>
</dbReference>
<feature type="transmembrane region" description="Helical" evidence="14">
    <location>
        <begin position="103"/>
        <end position="126"/>
    </location>
</feature>
<accession>A0A9Q0XJN7</accession>
<dbReference type="CDD" id="cd15911">
    <property type="entry name" value="7tmA_OR11A-like"/>
    <property type="match status" value="2"/>
</dbReference>
<evidence type="ECO:0000256" key="1">
    <source>
        <dbReference type="ARBA" id="ARBA00004651"/>
    </source>
</evidence>
<keyword evidence="10" id="KW-0325">Glycoprotein</keyword>
<feature type="transmembrane region" description="Helical" evidence="14">
    <location>
        <begin position="462"/>
        <end position="488"/>
    </location>
</feature>
<dbReference type="OrthoDB" id="270970at2759"/>
<dbReference type="GO" id="GO:0004620">
    <property type="term" value="F:phospholipase activity"/>
    <property type="evidence" value="ECO:0007669"/>
    <property type="project" value="InterPro"/>
</dbReference>
<dbReference type="InterPro" id="IPR002642">
    <property type="entry name" value="LysoPLipase_cat_dom"/>
</dbReference>
<organism evidence="17 18">
    <name type="scientific">Phrynocephalus forsythii</name>
    <dbReference type="NCBI Taxonomy" id="171643"/>
    <lineage>
        <taxon>Eukaryota</taxon>
        <taxon>Metazoa</taxon>
        <taxon>Chordata</taxon>
        <taxon>Craniata</taxon>
        <taxon>Vertebrata</taxon>
        <taxon>Euteleostomi</taxon>
        <taxon>Lepidosauria</taxon>
        <taxon>Squamata</taxon>
        <taxon>Bifurcata</taxon>
        <taxon>Unidentata</taxon>
        <taxon>Episquamata</taxon>
        <taxon>Toxicofera</taxon>
        <taxon>Iguania</taxon>
        <taxon>Acrodonta</taxon>
        <taxon>Agamidae</taxon>
        <taxon>Agaminae</taxon>
        <taxon>Phrynocephalus</taxon>
    </lineage>
</organism>
<evidence type="ECO:0000256" key="9">
    <source>
        <dbReference type="ARBA" id="ARBA00023170"/>
    </source>
</evidence>
<dbReference type="FunFam" id="1.20.1070.10:FF:000010">
    <property type="entry name" value="Olfactory receptor"/>
    <property type="match status" value="2"/>
</dbReference>
<evidence type="ECO:0000259" key="16">
    <source>
        <dbReference type="PROSITE" id="PS51210"/>
    </source>
</evidence>
<comment type="similarity">
    <text evidence="13">Belongs to the G-protein coupled receptor 1 family.</text>
</comment>
<feature type="transmembrane region" description="Helical" evidence="14">
    <location>
        <begin position="64"/>
        <end position="83"/>
    </location>
</feature>
<evidence type="ECO:0000256" key="8">
    <source>
        <dbReference type="ARBA" id="ARBA00023136"/>
    </source>
</evidence>
<feature type="transmembrane region" description="Helical" evidence="14">
    <location>
        <begin position="287"/>
        <end position="312"/>
    </location>
</feature>
<dbReference type="PRINTS" id="PR00237">
    <property type="entry name" value="GPCRRHODOPSN"/>
</dbReference>
<dbReference type="PROSITE" id="PS50262">
    <property type="entry name" value="G_PROTEIN_RECEP_F1_2"/>
    <property type="match status" value="2"/>
</dbReference>
<keyword evidence="11 13" id="KW-0807">Transducer</keyword>
<evidence type="ECO:0000256" key="10">
    <source>
        <dbReference type="ARBA" id="ARBA00023180"/>
    </source>
</evidence>
<evidence type="ECO:0000313" key="17">
    <source>
        <dbReference type="EMBL" id="KAJ7313795.1"/>
    </source>
</evidence>
<dbReference type="Gene3D" id="1.20.1070.10">
    <property type="entry name" value="Rhodopsin 7-helix transmembrane proteins"/>
    <property type="match status" value="1"/>
</dbReference>
<name>A0A9Q0XJN7_9SAUR</name>
<keyword evidence="9 13" id="KW-0675">Receptor</keyword>
<keyword evidence="12" id="KW-0378">Hydrolase</keyword>
<evidence type="ECO:0000313" key="18">
    <source>
        <dbReference type="Proteomes" id="UP001142489"/>
    </source>
</evidence>
<dbReference type="Pfam" id="PF13853">
    <property type="entry name" value="7tm_4"/>
    <property type="match status" value="2"/>
</dbReference>
<evidence type="ECO:0000256" key="4">
    <source>
        <dbReference type="ARBA" id="ARBA00022692"/>
    </source>
</evidence>
<sequence length="1060" mass="119144">MAGNLIIIILVITDDHLHTPMYFFLSNLSCLESCYSSSILPLMLANLSKGGQGTISVTGCMVQYYFFGFLAASECYLLAAMSYDRYVAICKPLLYGTLMNNQVCLYLAAGSWISGSLAIDITIHLMHQLQFCNSSEINHFFCDFNPILKLSCNDDTYVIALLSVFLAALCSLPPFLLTLASYVSIISAIVRIPSSTGRKKAFSTCSAHLIVVSIFYGSIMIVYMLPKMEALQDLNKDFSLFYTVLTPLFNPLIYSLRNREQIQNRTNTTNVATFILLGFGDHPELQALLFLAFLTIYTITMAVNLILVLLVVADPHLHTPMYFFLGNLSCLEMCYTSTLLPHLLFSLWTRDRSILVNGCLVQYYFYGVLLSTECYLLAVMSYDRYLAICKPLHYTSLMSGKFCFGLISGSWMSGLVSNTIITCLEAQLSFCGPHEVEHFFCDLAPVLKLSCSNTHTVELATFILAIMDTIAPFLLTLISYTCIITNILQIRSKAMRQKAFSICSSHLIVVTLFFGSLITVYIIPKDNTLKELHQTFSLFYTVLTPMDNIPNIAVLASGGGSRAMVALYGTLVELKKYNLLDCVMYLGAVSGSTWCLSALYKDNNWAEKIEVLEKQHCANIVHGQWEVEKATKAVLEATEDKCYSLTDFWSYFLVHKLLNQLDETEFSAHGEACENGKNPYPIYAAVDKESYLKHHEGTWFEFTPHEIGIPGLGAYIDARHFGSVFENGQLVEKRKEKNICYLQGLWGSALGSEEEVLNNVTGALQNFLKRDRSADSPSTDSELEDQKFKTLLGGYQSVLDLKLSESLDGRGADEQFDHLENILENSSQSYKLLKQIRQTWFSADAETRKQDYMRLSQALDADFGGFSDHTRQVFHTLLRKTFSCLLNWTWGTTHNFLYRCGKFPLTSKPIVSLIDAGLTINAAYPSVLCPERQVKLIISFDYSAGDPFLTLRNTIEYCKAYGIPFPTIDERDLEDMDNPSDCYIFRGENAPTVIHCPLFNNVNCPGKIAEYIEQFSTFKMSYSEEEIDKLLTAAKTNVANVQQKILEEIERSVGSPSRKA</sequence>
<evidence type="ECO:0000259" key="15">
    <source>
        <dbReference type="PROSITE" id="PS50262"/>
    </source>
</evidence>
<evidence type="ECO:0000256" key="14">
    <source>
        <dbReference type="SAM" id="Phobius"/>
    </source>
</evidence>
<reference evidence="17" key="1">
    <citation type="journal article" date="2023" name="DNA Res.">
        <title>Chromosome-level genome assembly of Phrynocephalus forsythii using third-generation DNA sequencing and Hi-C analysis.</title>
        <authorList>
            <person name="Qi Y."/>
            <person name="Zhao W."/>
            <person name="Zhao Y."/>
            <person name="Niu C."/>
            <person name="Cao S."/>
            <person name="Zhang Y."/>
        </authorList>
    </citation>
    <scope>NUCLEOTIDE SEQUENCE</scope>
    <source>
        <tissue evidence="17">Muscle</tissue>
    </source>
</reference>
<evidence type="ECO:0000256" key="7">
    <source>
        <dbReference type="ARBA" id="ARBA00023040"/>
    </source>
</evidence>
<dbReference type="Proteomes" id="UP001142489">
    <property type="component" value="Unassembled WGS sequence"/>
</dbReference>
<dbReference type="EMBL" id="JAPFRF010000012">
    <property type="protein sequence ID" value="KAJ7313795.1"/>
    <property type="molecule type" value="Genomic_DNA"/>
</dbReference>
<protein>
    <recommendedName>
        <fullName evidence="19">PLA2c domain-containing protein</fullName>
    </recommendedName>
</protein>
<dbReference type="InterPro" id="IPR000276">
    <property type="entry name" value="GPCR_Rhodpsn"/>
</dbReference>
<feature type="domain" description="G-protein coupled receptors family 1 profile" evidence="15">
    <location>
        <begin position="3"/>
        <end position="254"/>
    </location>
</feature>
<feature type="transmembrane region" description="Helical" evidence="14">
    <location>
        <begin position="202"/>
        <end position="226"/>
    </location>
</feature>
<evidence type="ECO:0000256" key="12">
    <source>
        <dbReference type="PROSITE-ProRule" id="PRU00555"/>
    </source>
</evidence>
<dbReference type="GO" id="GO:0004930">
    <property type="term" value="F:G protein-coupled receptor activity"/>
    <property type="evidence" value="ECO:0007669"/>
    <property type="project" value="UniProtKB-KW"/>
</dbReference>
<comment type="caution">
    <text evidence="17">The sequence shown here is derived from an EMBL/GenBank/DDBJ whole genome shotgun (WGS) entry which is preliminary data.</text>
</comment>
<dbReference type="PROSITE" id="PS00237">
    <property type="entry name" value="G_PROTEIN_RECEP_F1_1"/>
    <property type="match status" value="2"/>
</dbReference>
<evidence type="ECO:0000256" key="13">
    <source>
        <dbReference type="RuleBase" id="RU000688"/>
    </source>
</evidence>
<dbReference type="PANTHER" id="PTHR26452">
    <property type="entry name" value="OLFACTORY RECEPTOR"/>
    <property type="match status" value="1"/>
</dbReference>
<dbReference type="PRINTS" id="PR00245">
    <property type="entry name" value="OLFACTORYR"/>
</dbReference>
<evidence type="ECO:0000256" key="3">
    <source>
        <dbReference type="ARBA" id="ARBA00022606"/>
    </source>
</evidence>
<keyword evidence="7 13" id="KW-0297">G-protein coupled receptor</keyword>
<dbReference type="SUPFAM" id="SSF81321">
    <property type="entry name" value="Family A G protein-coupled receptor-like"/>
    <property type="match status" value="2"/>
</dbReference>
<proteinExistence type="inferred from homology"/>
<dbReference type="Gene3D" id="3.40.1090.10">
    <property type="entry name" value="Cytosolic phospholipase A2 catalytic domain"/>
    <property type="match status" value="1"/>
</dbReference>
<keyword evidence="12" id="KW-0442">Lipid degradation</keyword>
<dbReference type="SMART" id="SM00022">
    <property type="entry name" value="PLAc"/>
    <property type="match status" value="1"/>
</dbReference>
<comment type="subcellular location">
    <subcellularLocation>
        <location evidence="1">Cell membrane</location>
        <topology evidence="1">Multi-pass membrane protein</topology>
    </subcellularLocation>
</comment>
<keyword evidence="5" id="KW-0552">Olfaction</keyword>
<dbReference type="InterPro" id="IPR017452">
    <property type="entry name" value="GPCR_Rhodpsn_7TM"/>
</dbReference>